<evidence type="ECO:0000313" key="2">
    <source>
        <dbReference type="EMBL" id="KAJ7745409.1"/>
    </source>
</evidence>
<proteinExistence type="predicted"/>
<feature type="chain" id="PRO_5042076423" evidence="1">
    <location>
        <begin position="29"/>
        <end position="76"/>
    </location>
</feature>
<feature type="signal peptide" evidence="1">
    <location>
        <begin position="1"/>
        <end position="28"/>
    </location>
</feature>
<evidence type="ECO:0000256" key="1">
    <source>
        <dbReference type="SAM" id="SignalP"/>
    </source>
</evidence>
<organism evidence="2 3">
    <name type="scientific">Mycena maculata</name>
    <dbReference type="NCBI Taxonomy" id="230809"/>
    <lineage>
        <taxon>Eukaryota</taxon>
        <taxon>Fungi</taxon>
        <taxon>Dikarya</taxon>
        <taxon>Basidiomycota</taxon>
        <taxon>Agaricomycotina</taxon>
        <taxon>Agaricomycetes</taxon>
        <taxon>Agaricomycetidae</taxon>
        <taxon>Agaricales</taxon>
        <taxon>Marasmiineae</taxon>
        <taxon>Mycenaceae</taxon>
        <taxon>Mycena</taxon>
    </lineage>
</organism>
<comment type="caution">
    <text evidence="2">The sequence shown here is derived from an EMBL/GenBank/DDBJ whole genome shotgun (WGS) entry which is preliminary data.</text>
</comment>
<keyword evidence="3" id="KW-1185">Reference proteome</keyword>
<dbReference type="Proteomes" id="UP001215280">
    <property type="component" value="Unassembled WGS sequence"/>
</dbReference>
<gene>
    <name evidence="2" type="ORF">DFH07DRAFT_748985</name>
</gene>
<name>A0AAD7N3X6_9AGAR</name>
<accession>A0AAD7N3X6</accession>
<protein>
    <submittedName>
        <fullName evidence="2">Uncharacterized protein</fullName>
    </submittedName>
</protein>
<keyword evidence="1" id="KW-0732">Signal</keyword>
<evidence type="ECO:0000313" key="3">
    <source>
        <dbReference type="Proteomes" id="UP001215280"/>
    </source>
</evidence>
<feature type="non-terminal residue" evidence="2">
    <location>
        <position position="1"/>
    </location>
</feature>
<dbReference type="AlphaFoldDB" id="A0AAD7N3X6"/>
<reference evidence="2" key="1">
    <citation type="submission" date="2023-03" db="EMBL/GenBank/DDBJ databases">
        <title>Massive genome expansion in bonnet fungi (Mycena s.s.) driven by repeated elements and novel gene families across ecological guilds.</title>
        <authorList>
            <consortium name="Lawrence Berkeley National Laboratory"/>
            <person name="Harder C.B."/>
            <person name="Miyauchi S."/>
            <person name="Viragh M."/>
            <person name="Kuo A."/>
            <person name="Thoen E."/>
            <person name="Andreopoulos B."/>
            <person name="Lu D."/>
            <person name="Skrede I."/>
            <person name="Drula E."/>
            <person name="Henrissat B."/>
            <person name="Morin E."/>
            <person name="Kohler A."/>
            <person name="Barry K."/>
            <person name="LaButti K."/>
            <person name="Morin E."/>
            <person name="Salamov A."/>
            <person name="Lipzen A."/>
            <person name="Mereny Z."/>
            <person name="Hegedus B."/>
            <person name="Baldrian P."/>
            <person name="Stursova M."/>
            <person name="Weitz H."/>
            <person name="Taylor A."/>
            <person name="Grigoriev I.V."/>
            <person name="Nagy L.G."/>
            <person name="Martin F."/>
            <person name="Kauserud H."/>
        </authorList>
    </citation>
    <scope>NUCLEOTIDE SEQUENCE</scope>
    <source>
        <strain evidence="2">CBHHK188m</strain>
    </source>
</reference>
<dbReference type="EMBL" id="JARJLG010000103">
    <property type="protein sequence ID" value="KAJ7745409.1"/>
    <property type="molecule type" value="Genomic_DNA"/>
</dbReference>
<sequence>FAYNEASFFLVRLLQSFSAVSLAPDAQPESSKPPPSWKDCKGRQATEKIMLGTHLTMYAKGGLWVRMKEAVIQDQT</sequence>